<evidence type="ECO:0000256" key="1">
    <source>
        <dbReference type="SAM" id="SignalP"/>
    </source>
</evidence>
<feature type="signal peptide" evidence="1">
    <location>
        <begin position="1"/>
        <end position="28"/>
    </location>
</feature>
<protein>
    <submittedName>
        <fullName evidence="2">Uncharacterized protein</fullName>
    </submittedName>
</protein>
<keyword evidence="1" id="KW-0732">Signal</keyword>
<evidence type="ECO:0000313" key="3">
    <source>
        <dbReference type="Proteomes" id="UP001200642"/>
    </source>
</evidence>
<reference evidence="2" key="1">
    <citation type="submission" date="2023-02" db="EMBL/GenBank/DDBJ databases">
        <title>Genome of Flavobacteriaceae gen. nov. sp. strain F89.</title>
        <authorList>
            <person name="Wang Y."/>
        </authorList>
    </citation>
    <scope>NUCLEOTIDE SEQUENCE</scope>
    <source>
        <strain evidence="2">F89</strain>
    </source>
</reference>
<gene>
    <name evidence="2" type="ORF">K8352_02460</name>
</gene>
<accession>A0AAE3EU11</accession>
<dbReference type="AlphaFoldDB" id="A0AAE3EU11"/>
<organism evidence="2 3">
    <name type="scientific">Cerina litoralis</name>
    <dbReference type="NCBI Taxonomy" id="2874477"/>
    <lineage>
        <taxon>Bacteria</taxon>
        <taxon>Pseudomonadati</taxon>
        <taxon>Bacteroidota</taxon>
        <taxon>Flavobacteriia</taxon>
        <taxon>Flavobacteriales</taxon>
        <taxon>Flavobacteriaceae</taxon>
        <taxon>Cerina</taxon>
    </lineage>
</organism>
<dbReference type="EMBL" id="JAIRBC010000002">
    <property type="protein sequence ID" value="MCG2459607.1"/>
    <property type="molecule type" value="Genomic_DNA"/>
</dbReference>
<proteinExistence type="predicted"/>
<dbReference type="Proteomes" id="UP001200642">
    <property type="component" value="Unassembled WGS sequence"/>
</dbReference>
<feature type="chain" id="PRO_5042001336" evidence="1">
    <location>
        <begin position="29"/>
        <end position="195"/>
    </location>
</feature>
<dbReference type="RefSeq" id="WP_317900746.1">
    <property type="nucleotide sequence ID" value="NZ_JAIRBC010000002.1"/>
</dbReference>
<keyword evidence="3" id="KW-1185">Reference proteome</keyword>
<dbReference type="PROSITE" id="PS51257">
    <property type="entry name" value="PROKAR_LIPOPROTEIN"/>
    <property type="match status" value="1"/>
</dbReference>
<sequence length="195" mass="21378">MKLLRFLPSILGLALILTLMGCSKSSAADDLLPDDQYYIKFKADGRPVIFANDAVTSVVIGTFSEYATNSPDMRSSGIIGTKDVKDGDNYFAIQVATVEEAKLNAPYTNYTPGGGKIKADSFISTYTKGEQVFGVVDETLYELTGDEVAKSEIKFTEVTDETIKGTFSGTWYDFDDSFIQITEGEFYVPRIKNGS</sequence>
<evidence type="ECO:0000313" key="2">
    <source>
        <dbReference type="EMBL" id="MCG2459607.1"/>
    </source>
</evidence>
<name>A0AAE3EU11_9FLAO</name>
<comment type="caution">
    <text evidence="2">The sequence shown here is derived from an EMBL/GenBank/DDBJ whole genome shotgun (WGS) entry which is preliminary data.</text>
</comment>